<keyword evidence="1" id="KW-1003">Cell membrane</keyword>
<dbReference type="Proteomes" id="UP000646540">
    <property type="component" value="Unassembled WGS sequence"/>
</dbReference>
<dbReference type="EMBL" id="NXHG01000005">
    <property type="protein sequence ID" value="PCM61542.1"/>
    <property type="molecule type" value="Genomic_DNA"/>
</dbReference>
<dbReference type="PANTHER" id="PTHR37011">
    <property type="entry name" value="POT FAMILY PEPTIDE TRANSPORT PROTEIN-RELATED"/>
    <property type="match status" value="1"/>
</dbReference>
<organism evidence="9 11">
    <name type="scientific">Klebsiella quasipneumoniae</name>
    <dbReference type="NCBI Taxonomy" id="1463165"/>
    <lineage>
        <taxon>Bacteria</taxon>
        <taxon>Pseudomonadati</taxon>
        <taxon>Pseudomonadota</taxon>
        <taxon>Gammaproteobacteria</taxon>
        <taxon>Enterobacterales</taxon>
        <taxon>Enterobacteriaceae</taxon>
        <taxon>Klebsiella/Raoultella group</taxon>
        <taxon>Klebsiella</taxon>
        <taxon>Klebsiella pneumoniae complex</taxon>
    </lineage>
</organism>
<dbReference type="InterPro" id="IPR010305">
    <property type="entry name" value="YgdI/YgdR-like"/>
</dbReference>
<accession>A0A2A5MLH8</accession>
<evidence type="ECO:0000256" key="3">
    <source>
        <dbReference type="ARBA" id="ARBA00023136"/>
    </source>
</evidence>
<sequence length="72" mass="7987">MKKFVAVFGLALLTFTVAGCSSDYVLEKKNGEMIITHGKPEVDDDTGLITYEDIAGNEHAINRDQIIQMIEK</sequence>
<dbReference type="Gene3D" id="2.30.30.100">
    <property type="match status" value="1"/>
</dbReference>
<dbReference type="Pfam" id="PF06004">
    <property type="entry name" value="DUF903"/>
    <property type="match status" value="1"/>
</dbReference>
<evidence type="ECO:0000313" key="9">
    <source>
        <dbReference type="EMBL" id="PCM61542.1"/>
    </source>
</evidence>
<evidence type="ECO:0000313" key="11">
    <source>
        <dbReference type="Proteomes" id="UP000217648"/>
    </source>
</evidence>
<dbReference type="EMBL" id="UFBM01000018">
    <property type="protein sequence ID" value="SSF85245.1"/>
    <property type="molecule type" value="Genomic_DNA"/>
</dbReference>
<feature type="chain" id="PRO_5015062891" evidence="6">
    <location>
        <begin position="21"/>
        <end position="72"/>
    </location>
</feature>
<dbReference type="SUPFAM" id="SSF50182">
    <property type="entry name" value="Sm-like ribonucleoproteins"/>
    <property type="match status" value="1"/>
</dbReference>
<dbReference type="NCBIfam" id="NF033216">
    <property type="entry name" value="lipo_YgdI_YgdR"/>
    <property type="match status" value="1"/>
</dbReference>
<dbReference type="RefSeq" id="WP_004885657.1">
    <property type="nucleotide sequence ID" value="NZ_AOGO01000007.1"/>
</dbReference>
<dbReference type="PANTHER" id="PTHR37011:SF1">
    <property type="entry name" value="POT FAMILY PEPTIDE TRANSPORT PROTEIN"/>
    <property type="match status" value="1"/>
</dbReference>
<reference evidence="9 11" key="1">
    <citation type="submission" date="2017-09" db="EMBL/GenBank/DDBJ databases">
        <title>Mdr eskape-Ghana.</title>
        <authorList>
            <person name="Agyepong N."/>
            <person name="Janice J."/>
            <person name="Samuelsen O."/>
            <person name="Owusu-Ofori A."/>
            <person name="Sundsfjord A."/>
            <person name="Essack S."/>
            <person name="Pedersen T."/>
        </authorList>
    </citation>
    <scope>NUCLEOTIDE SEQUENCE [LARGE SCALE GENOMIC DNA]</scope>
    <source>
        <strain evidence="9 11">46</strain>
    </source>
</reference>
<dbReference type="EMBL" id="JACNQW010000011">
    <property type="protein sequence ID" value="MBC5047216.1"/>
    <property type="molecule type" value="Genomic_DNA"/>
</dbReference>
<name>A0A1C3PXJ4_9ENTR</name>
<gene>
    <name evidence="10" type="primary">ygdR_3</name>
    <name evidence="9" type="ORF">CP911_11520</name>
    <name evidence="8" type="ORF">H8L09_17830</name>
    <name evidence="10" type="ORF">SAMEA23995918_02938</name>
</gene>
<keyword evidence="5 9" id="KW-0449">Lipoprotein</keyword>
<feature type="signal peptide" evidence="6">
    <location>
        <begin position="1"/>
        <end position="20"/>
    </location>
</feature>
<dbReference type="AlphaFoldDB" id="A0A1C3PXJ4"/>
<dbReference type="KEGG" id="kqu:AVR78_11555"/>
<evidence type="ECO:0000256" key="5">
    <source>
        <dbReference type="ARBA" id="ARBA00023288"/>
    </source>
</evidence>
<comment type="caution">
    <text evidence="9">The sequence shown here is derived from an EMBL/GenBank/DDBJ whole genome shotgun (WGS) entry which is preliminary data.</text>
</comment>
<evidence type="ECO:0000313" key="12">
    <source>
        <dbReference type="Proteomes" id="UP000252079"/>
    </source>
</evidence>
<evidence type="ECO:0000313" key="8">
    <source>
        <dbReference type="EMBL" id="MBC5047216.1"/>
    </source>
</evidence>
<keyword evidence="3" id="KW-0472">Membrane</keyword>
<dbReference type="Proteomes" id="UP000252079">
    <property type="component" value="Unassembled WGS sequence"/>
</dbReference>
<evidence type="ECO:0000259" key="7">
    <source>
        <dbReference type="Pfam" id="PF06004"/>
    </source>
</evidence>
<dbReference type="Proteomes" id="UP000217648">
    <property type="component" value="Unassembled WGS sequence"/>
</dbReference>
<dbReference type="InterPro" id="IPR010920">
    <property type="entry name" value="LSM_dom_sf"/>
</dbReference>
<keyword evidence="2 6" id="KW-0732">Signal</keyword>
<protein>
    <submittedName>
        <fullName evidence="9 10">Lipoprotein</fullName>
    </submittedName>
</protein>
<feature type="domain" description="Lipoprotein YgdI/YgdR-like SH3-like" evidence="7">
    <location>
        <begin position="23"/>
        <end position="71"/>
    </location>
</feature>
<evidence type="ECO:0000313" key="10">
    <source>
        <dbReference type="EMBL" id="SSF85245.1"/>
    </source>
</evidence>
<proteinExistence type="predicted"/>
<evidence type="ECO:0000256" key="1">
    <source>
        <dbReference type="ARBA" id="ARBA00022475"/>
    </source>
</evidence>
<reference evidence="8" key="3">
    <citation type="submission" date="2020-08" db="EMBL/GenBank/DDBJ databases">
        <title>Genomic evolution and epidemiology of Klebsiella pneumoniae from a major hospital in Beijing, China, over a fifteen-year period: dissemination of known and novel high-risk clones.</title>
        <authorList>
            <person name="Palmieri M."/>
        </authorList>
    </citation>
    <scope>NUCLEOTIDE SEQUENCE</scope>
    <source>
        <strain evidence="8">K7050</strain>
    </source>
</reference>
<evidence type="ECO:0000256" key="2">
    <source>
        <dbReference type="ARBA" id="ARBA00022729"/>
    </source>
</evidence>
<dbReference type="InterPro" id="IPR047807">
    <property type="entry name" value="YgdI/YgdR-like_SH3-like"/>
</dbReference>
<keyword evidence="4" id="KW-0564">Palmitate</keyword>
<reference evidence="10 12" key="2">
    <citation type="submission" date="2018-07" db="EMBL/GenBank/DDBJ databases">
        <authorList>
            <consortium name="Pathogen Informatics"/>
        </authorList>
    </citation>
    <scope>NUCLEOTIDE SEQUENCE [LARGE SCALE GENOMIC DNA]</scope>
    <source>
        <strain evidence="10 12">4300STDY6636950</strain>
    </source>
</reference>
<evidence type="ECO:0000256" key="4">
    <source>
        <dbReference type="ARBA" id="ARBA00023139"/>
    </source>
</evidence>
<accession>A0A1C3PXJ4</accession>
<dbReference type="PROSITE" id="PS51257">
    <property type="entry name" value="PROKAR_LIPOPROTEIN"/>
    <property type="match status" value="1"/>
</dbReference>
<evidence type="ECO:0000256" key="6">
    <source>
        <dbReference type="SAM" id="SignalP"/>
    </source>
</evidence>